<proteinExistence type="predicted"/>
<dbReference type="AlphaFoldDB" id="A0A5D3FAM1"/>
<feature type="transmembrane region" description="Helical" evidence="1">
    <location>
        <begin position="12"/>
        <end position="32"/>
    </location>
</feature>
<dbReference type="Proteomes" id="UP000323505">
    <property type="component" value="Unassembled WGS sequence"/>
</dbReference>
<comment type="caution">
    <text evidence="2">The sequence shown here is derived from an EMBL/GenBank/DDBJ whole genome shotgun (WGS) entry which is preliminary data.</text>
</comment>
<accession>A0A5D3FAM1</accession>
<evidence type="ECO:0000256" key="1">
    <source>
        <dbReference type="SAM" id="Phobius"/>
    </source>
</evidence>
<reference evidence="2 3" key="1">
    <citation type="submission" date="2019-08" db="EMBL/GenBank/DDBJ databases">
        <title>Actinomadura sp. nov. CYP1-5 isolated from mountain soil.</title>
        <authorList>
            <person name="Songsumanus A."/>
            <person name="Kuncharoen N."/>
            <person name="Kudo T."/>
            <person name="Yuki M."/>
            <person name="Igarashi Y."/>
            <person name="Tanasupawat S."/>
        </authorList>
    </citation>
    <scope>NUCLEOTIDE SEQUENCE [LARGE SCALE GENOMIC DNA]</scope>
    <source>
        <strain evidence="2 3">CYP1-5</strain>
    </source>
</reference>
<dbReference type="RefSeq" id="WP_148765509.1">
    <property type="nucleotide sequence ID" value="NZ_VSRQ01000007.1"/>
</dbReference>
<keyword evidence="1" id="KW-0472">Membrane</keyword>
<sequence length="116" mass="11714">MKILGFRAEPAVIAYVVNAAVALLVSFGLPFSDGQVDAVTVITTALAAAVTAVMTRPIVVSTLTGALASVMAALAAFKLDFSPEQIGQSVAFASIVLALLLRQNVTPAPAVKAGSS</sequence>
<keyword evidence="3" id="KW-1185">Reference proteome</keyword>
<keyword evidence="1" id="KW-0812">Transmembrane</keyword>
<name>A0A5D3FAM1_9ACTN</name>
<evidence type="ECO:0000313" key="2">
    <source>
        <dbReference type="EMBL" id="TYK45139.1"/>
    </source>
</evidence>
<evidence type="ECO:0000313" key="3">
    <source>
        <dbReference type="Proteomes" id="UP000323505"/>
    </source>
</evidence>
<keyword evidence="1" id="KW-1133">Transmembrane helix</keyword>
<feature type="transmembrane region" description="Helical" evidence="1">
    <location>
        <begin position="38"/>
        <end position="55"/>
    </location>
</feature>
<gene>
    <name evidence="2" type="ORF">FXF68_31150</name>
</gene>
<protein>
    <submittedName>
        <fullName evidence="2">Uncharacterized protein</fullName>
    </submittedName>
</protein>
<organism evidence="2 3">
    <name type="scientific">Actinomadura decatromicini</name>
    <dbReference type="NCBI Taxonomy" id="2604572"/>
    <lineage>
        <taxon>Bacteria</taxon>
        <taxon>Bacillati</taxon>
        <taxon>Actinomycetota</taxon>
        <taxon>Actinomycetes</taxon>
        <taxon>Streptosporangiales</taxon>
        <taxon>Thermomonosporaceae</taxon>
        <taxon>Actinomadura</taxon>
    </lineage>
</organism>
<dbReference type="EMBL" id="VSRQ01000007">
    <property type="protein sequence ID" value="TYK45139.1"/>
    <property type="molecule type" value="Genomic_DNA"/>
</dbReference>